<evidence type="ECO:0000256" key="1">
    <source>
        <dbReference type="ARBA" id="ARBA00000546"/>
    </source>
</evidence>
<dbReference type="EMBL" id="HBGW01042743">
    <property type="protein sequence ID" value="CAD9568069.1"/>
    <property type="molecule type" value="Transcribed_RNA"/>
</dbReference>
<evidence type="ECO:0000256" key="8">
    <source>
        <dbReference type="RuleBase" id="RU000509"/>
    </source>
</evidence>
<keyword evidence="4 8" id="KW-0378">Hydrolase</keyword>
<name>A0A7S2NZC0_9DINO</name>
<evidence type="ECO:0000313" key="9">
    <source>
        <dbReference type="EMBL" id="CAD9568069.1"/>
    </source>
</evidence>
<dbReference type="GO" id="GO:0000272">
    <property type="term" value="P:polysaccharide catabolic process"/>
    <property type="evidence" value="ECO:0007669"/>
    <property type="project" value="UniProtKB-KW"/>
</dbReference>
<dbReference type="PRINTS" id="PR00750">
    <property type="entry name" value="BETAAMYLASE"/>
</dbReference>
<dbReference type="SUPFAM" id="SSF51445">
    <property type="entry name" value="(Trans)glycosidases"/>
    <property type="match status" value="1"/>
</dbReference>
<sequence>MLPLWTVADDGTLNSDTDNWLAGIKDTGADGFMVDVWWGLTEKTPEVYDFTPYVQLVNKTEALGLKVQMVASFHQCGGNVGDDCSIPLPEFVKSNKGIWYTDEQGHENVEYVSLWADDVKLNDGRTPLQMYRQWFQALNATFASSLGRTIVELQVGLGPCGELRYPSYYAANGWSYPGIGEFQCYDPHALKSLADSAPAGSNWTSPPAGQGDYNSKPSDFTASFFQTGYQTAEGQHFLEWYSGSLIRHANDVLGEARSVFPGLRLAAKVAGIHWWYDNPSHAAELTAGYYNTNMNNAYLPIAETLKKHEVSLDFTCMEMRNREQTGAENNPETLVDQVIHAAQDAGIELGGENALQRYDMTAYDEILSYKKALSSFTYLRLSKTLLSSGLEDFKEFVRRMHGDEATKALGGRLKR</sequence>
<dbReference type="Pfam" id="PF01373">
    <property type="entry name" value="Glyco_hydro_14"/>
    <property type="match status" value="1"/>
</dbReference>
<dbReference type="Gene3D" id="3.20.20.80">
    <property type="entry name" value="Glycosidases"/>
    <property type="match status" value="1"/>
</dbReference>
<comment type="similarity">
    <text evidence="2 8">Belongs to the glycosyl hydrolase 14 family.</text>
</comment>
<reference evidence="9" key="1">
    <citation type="submission" date="2021-01" db="EMBL/GenBank/DDBJ databases">
        <authorList>
            <person name="Corre E."/>
            <person name="Pelletier E."/>
            <person name="Niang G."/>
            <person name="Scheremetjew M."/>
            <person name="Finn R."/>
            <person name="Kale V."/>
            <person name="Holt S."/>
            <person name="Cochrane G."/>
            <person name="Meng A."/>
            <person name="Brown T."/>
            <person name="Cohen L."/>
        </authorList>
    </citation>
    <scope>NUCLEOTIDE SEQUENCE</scope>
    <source>
        <strain evidence="9">RCC3387</strain>
    </source>
</reference>
<dbReference type="AlphaFoldDB" id="A0A7S2NZC0"/>
<comment type="catalytic activity">
    <reaction evidence="1 8">
        <text>Hydrolysis of (1-&gt;4)-alpha-D-glucosidic linkages in polysaccharides so as to remove successive maltose units from the non-reducing ends of the chains.</text>
        <dbReference type="EC" id="3.2.1.2"/>
    </reaction>
</comment>
<dbReference type="PANTHER" id="PTHR31352">
    <property type="entry name" value="BETA-AMYLASE 1, CHLOROPLASTIC"/>
    <property type="match status" value="1"/>
</dbReference>
<keyword evidence="6 8" id="KW-0326">Glycosidase</keyword>
<protein>
    <recommendedName>
        <fullName evidence="3 8">Beta-amylase</fullName>
        <ecNumber evidence="3 8">3.2.1.2</ecNumber>
    </recommendedName>
</protein>
<evidence type="ECO:0000256" key="5">
    <source>
        <dbReference type="ARBA" id="ARBA00023277"/>
    </source>
</evidence>
<dbReference type="PANTHER" id="PTHR31352:SF1">
    <property type="entry name" value="BETA-AMYLASE 3, CHLOROPLASTIC"/>
    <property type="match status" value="1"/>
</dbReference>
<dbReference type="PROSITE" id="PS00506">
    <property type="entry name" value="BETA_AMYLASE_1"/>
    <property type="match status" value="1"/>
</dbReference>
<evidence type="ECO:0000256" key="2">
    <source>
        <dbReference type="ARBA" id="ARBA00005652"/>
    </source>
</evidence>
<dbReference type="GO" id="GO:0016161">
    <property type="term" value="F:beta-amylase activity"/>
    <property type="evidence" value="ECO:0007669"/>
    <property type="project" value="UniProtKB-EC"/>
</dbReference>
<keyword evidence="5 8" id="KW-0119">Carbohydrate metabolism</keyword>
<dbReference type="InterPro" id="IPR018238">
    <property type="entry name" value="Glyco_hydro_14_CS"/>
</dbReference>
<accession>A0A7S2NZC0</accession>
<organism evidence="9">
    <name type="scientific">Zooxanthella nutricula</name>
    <dbReference type="NCBI Taxonomy" id="1333877"/>
    <lineage>
        <taxon>Eukaryota</taxon>
        <taxon>Sar</taxon>
        <taxon>Alveolata</taxon>
        <taxon>Dinophyceae</taxon>
        <taxon>Peridiniales</taxon>
        <taxon>Peridiniales incertae sedis</taxon>
        <taxon>Zooxanthella</taxon>
    </lineage>
</organism>
<dbReference type="InterPro" id="IPR017853">
    <property type="entry name" value="GH"/>
</dbReference>
<evidence type="ECO:0000256" key="3">
    <source>
        <dbReference type="ARBA" id="ARBA00012594"/>
    </source>
</evidence>
<keyword evidence="7 8" id="KW-0624">Polysaccharide degradation</keyword>
<gene>
    <name evidence="9" type="ORF">BRAN1462_LOCUS27073</name>
</gene>
<evidence type="ECO:0000256" key="6">
    <source>
        <dbReference type="ARBA" id="ARBA00023295"/>
    </source>
</evidence>
<evidence type="ECO:0000256" key="7">
    <source>
        <dbReference type="ARBA" id="ARBA00023326"/>
    </source>
</evidence>
<proteinExistence type="inferred from homology"/>
<dbReference type="InterPro" id="IPR001554">
    <property type="entry name" value="Glyco_hydro_14"/>
</dbReference>
<evidence type="ECO:0000256" key="4">
    <source>
        <dbReference type="ARBA" id="ARBA00022801"/>
    </source>
</evidence>
<dbReference type="EC" id="3.2.1.2" evidence="3 8"/>